<dbReference type="PROSITE" id="PS51257">
    <property type="entry name" value="PROKAR_LIPOPROTEIN"/>
    <property type="match status" value="1"/>
</dbReference>
<dbReference type="Proteomes" id="UP000281985">
    <property type="component" value="Unassembled WGS sequence"/>
</dbReference>
<reference evidence="2 3" key="1">
    <citation type="submission" date="2018-10" db="EMBL/GenBank/DDBJ databases">
        <title>Dokdonia luteus sp. nov., isolated from sea water.</title>
        <authorList>
            <person name="Zhou L.Y."/>
            <person name="Du Z.J."/>
        </authorList>
    </citation>
    <scope>NUCLEOTIDE SEQUENCE [LARGE SCALE GENOMIC DNA]</scope>
    <source>
        <strain evidence="2 3">SH27</strain>
    </source>
</reference>
<feature type="signal peptide" evidence="1">
    <location>
        <begin position="1"/>
        <end position="17"/>
    </location>
</feature>
<keyword evidence="1" id="KW-0732">Signal</keyword>
<evidence type="ECO:0000313" key="2">
    <source>
        <dbReference type="EMBL" id="RMB63872.1"/>
    </source>
</evidence>
<proteinExistence type="predicted"/>
<name>A0A3M0GMC7_9FLAO</name>
<evidence type="ECO:0000256" key="1">
    <source>
        <dbReference type="SAM" id="SignalP"/>
    </source>
</evidence>
<dbReference type="RefSeq" id="WP_121915668.1">
    <property type="nucleotide sequence ID" value="NZ_REFV01000001.1"/>
</dbReference>
<evidence type="ECO:0000313" key="3">
    <source>
        <dbReference type="Proteomes" id="UP000281985"/>
    </source>
</evidence>
<gene>
    <name evidence="2" type="ORF">EAX61_00350</name>
</gene>
<organism evidence="2 3">
    <name type="scientific">Dokdonia sinensis</name>
    <dbReference type="NCBI Taxonomy" id="2479847"/>
    <lineage>
        <taxon>Bacteria</taxon>
        <taxon>Pseudomonadati</taxon>
        <taxon>Bacteroidota</taxon>
        <taxon>Flavobacteriia</taxon>
        <taxon>Flavobacteriales</taxon>
        <taxon>Flavobacteriaceae</taxon>
        <taxon>Dokdonia</taxon>
    </lineage>
</organism>
<dbReference type="AlphaFoldDB" id="A0A3M0GMC7"/>
<protein>
    <recommendedName>
        <fullName evidence="4">Lipoprotein</fullName>
    </recommendedName>
</protein>
<keyword evidence="3" id="KW-1185">Reference proteome</keyword>
<feature type="chain" id="PRO_5018316211" description="Lipoprotein" evidence="1">
    <location>
        <begin position="18"/>
        <end position="180"/>
    </location>
</feature>
<sequence length="180" mass="19540">MRIKYLLLLVGCFIVLACNNDDDNPQEPIDQLPPITQTGEQTLGCLINGEPFIPSGFGNSAPRAFYQFVDGTYTLGISGRAGGGDNLRGLGIGAVEVSDIFEGQYELTEEEIGNFFGDLTIGGFFNFNEATTTANPGKLIITKLDTSNFIVSGTFEFTVSNDEGETYEVTEGRFDLNYTN</sequence>
<comment type="caution">
    <text evidence="2">The sequence shown here is derived from an EMBL/GenBank/DDBJ whole genome shotgun (WGS) entry which is preliminary data.</text>
</comment>
<dbReference type="EMBL" id="REFV01000001">
    <property type="protein sequence ID" value="RMB63872.1"/>
    <property type="molecule type" value="Genomic_DNA"/>
</dbReference>
<accession>A0A3M0GMC7</accession>
<evidence type="ECO:0008006" key="4">
    <source>
        <dbReference type="Google" id="ProtNLM"/>
    </source>
</evidence>
<dbReference type="OrthoDB" id="881763at2"/>